<name>A0ABV6E8F6_9GAMM</name>
<accession>A0ABV6E8F6</accession>
<dbReference type="InterPro" id="IPR016181">
    <property type="entry name" value="Acyl_CoA_acyltransferase"/>
</dbReference>
<dbReference type="GO" id="GO:0016746">
    <property type="term" value="F:acyltransferase activity"/>
    <property type="evidence" value="ECO:0007669"/>
    <property type="project" value="UniProtKB-KW"/>
</dbReference>
<dbReference type="InterPro" id="IPR000182">
    <property type="entry name" value="GNAT_dom"/>
</dbReference>
<dbReference type="Gene3D" id="3.40.630.30">
    <property type="match status" value="1"/>
</dbReference>
<organism evidence="2 3">
    <name type="scientific">Serratia aquatilis</name>
    <dbReference type="NCBI Taxonomy" id="1737515"/>
    <lineage>
        <taxon>Bacteria</taxon>
        <taxon>Pseudomonadati</taxon>
        <taxon>Pseudomonadota</taxon>
        <taxon>Gammaproteobacteria</taxon>
        <taxon>Enterobacterales</taxon>
        <taxon>Yersiniaceae</taxon>
        <taxon>Serratia</taxon>
    </lineage>
</organism>
<keyword evidence="2" id="KW-0012">Acyltransferase</keyword>
<dbReference type="PANTHER" id="PTHR43792:SF1">
    <property type="entry name" value="N-ACETYLTRANSFERASE DOMAIN-CONTAINING PROTEIN"/>
    <property type="match status" value="1"/>
</dbReference>
<evidence type="ECO:0000313" key="2">
    <source>
        <dbReference type="EMBL" id="MFC0225273.1"/>
    </source>
</evidence>
<dbReference type="Pfam" id="PF13302">
    <property type="entry name" value="Acetyltransf_3"/>
    <property type="match status" value="1"/>
</dbReference>
<keyword evidence="3" id="KW-1185">Reference proteome</keyword>
<feature type="domain" description="N-acetyltransferase" evidence="1">
    <location>
        <begin position="9"/>
        <end position="165"/>
    </location>
</feature>
<evidence type="ECO:0000259" key="1">
    <source>
        <dbReference type="PROSITE" id="PS51186"/>
    </source>
</evidence>
<evidence type="ECO:0000313" key="3">
    <source>
        <dbReference type="Proteomes" id="UP001589792"/>
    </source>
</evidence>
<protein>
    <submittedName>
        <fullName evidence="2">GNAT family N-acetyltransferase</fullName>
        <ecNumber evidence="2">2.3.-.-</ecNumber>
    </submittedName>
</protein>
<keyword evidence="2" id="KW-0808">Transferase</keyword>
<sequence>MLKLQTSRLLLHSITANDWPLFLRLYQDPQVIRYIADPLPESEIRTRFEARLPEWDKHGERWLCLVMREKSTGNAVGITGFCPQWWPFQQAEVGFGSLPEGQGKGYGKESLLAVLDFAFNACGFHKMTATVTEGNIASRHLLESCGFQLEGTLRDNYRLAGQWCNDWQLGLLQAEFAAQGR</sequence>
<dbReference type="PROSITE" id="PS51186">
    <property type="entry name" value="GNAT"/>
    <property type="match status" value="1"/>
</dbReference>
<dbReference type="CDD" id="cd04301">
    <property type="entry name" value="NAT_SF"/>
    <property type="match status" value="1"/>
</dbReference>
<comment type="caution">
    <text evidence="2">The sequence shown here is derived from an EMBL/GenBank/DDBJ whole genome shotgun (WGS) entry which is preliminary data.</text>
</comment>
<proteinExistence type="predicted"/>
<reference evidence="2 3" key="1">
    <citation type="submission" date="2024-09" db="EMBL/GenBank/DDBJ databases">
        <authorList>
            <person name="Sun Q."/>
            <person name="Mori K."/>
        </authorList>
    </citation>
    <scope>NUCLEOTIDE SEQUENCE [LARGE SCALE GENOMIC DNA]</scope>
    <source>
        <strain evidence="2 3">CCM 8626</strain>
    </source>
</reference>
<dbReference type="SUPFAM" id="SSF55729">
    <property type="entry name" value="Acyl-CoA N-acyltransferases (Nat)"/>
    <property type="match status" value="1"/>
</dbReference>
<dbReference type="InterPro" id="IPR051531">
    <property type="entry name" value="N-acetyltransferase"/>
</dbReference>
<dbReference type="EMBL" id="JBHLXG010000003">
    <property type="protein sequence ID" value="MFC0225273.1"/>
    <property type="molecule type" value="Genomic_DNA"/>
</dbReference>
<dbReference type="PANTHER" id="PTHR43792">
    <property type="entry name" value="GNAT FAMILY, PUTATIVE (AFU_ORTHOLOGUE AFUA_3G00765)-RELATED-RELATED"/>
    <property type="match status" value="1"/>
</dbReference>
<dbReference type="RefSeq" id="WP_380672425.1">
    <property type="nucleotide sequence ID" value="NZ_CP173186.1"/>
</dbReference>
<dbReference type="Proteomes" id="UP001589792">
    <property type="component" value="Unassembled WGS sequence"/>
</dbReference>
<dbReference type="EC" id="2.3.-.-" evidence="2"/>
<gene>
    <name evidence="2" type="ORF">ACFFJ3_01910</name>
</gene>